<dbReference type="Proteomes" id="UP000735302">
    <property type="component" value="Unassembled WGS sequence"/>
</dbReference>
<evidence type="ECO:0000256" key="3">
    <source>
        <dbReference type="SAM" id="Phobius"/>
    </source>
</evidence>
<feature type="transmembrane region" description="Helical" evidence="3">
    <location>
        <begin position="794"/>
        <end position="812"/>
    </location>
</feature>
<dbReference type="InterPro" id="IPR001212">
    <property type="entry name" value="Somatomedin_B_dom"/>
</dbReference>
<dbReference type="EMBL" id="BLXT01000480">
    <property type="protein sequence ID" value="GFN77496.1"/>
    <property type="molecule type" value="Genomic_DNA"/>
</dbReference>
<sequence>MALSNQRNLTTVIIMMSITLLPLSGPLLAISPVMSKAHASAERLNTTVMESEFLDNQTNSMAEKNYLPVKLKSIKLRTSDLSSSPNKPESPHEKNNSSCLATKETNNWKKETKTHMAERPGFFEDPTGLVRIDADESPKGEPDSLYGDYGTYNRSINCSGISSTNCTLEQFEKEHIGTSTGDAISEPPMDSFKPDLTLIFNCQGRCGKEISFPCSCSASCVVYGTCCDNMTQDCPHVWEEGMSRFDHMLGADIVCYEDFIYMISSCPRSLRKDTEGEEVTLPTIGKPASKKINLSLDSQRPKLDGVGSTSETRDIIEVGSEKFSTSGRDVQESIIERLKSALSAAPVTDSNTGFTFINRSIYDCHNMSQSTALIWSIASAYSAVSPVMLEDLGRFNFKDQYQFESDKEIFKAHQCDNDIIETCNQTAGLEEMNQIFAEKCRESTAVIGFRPFLYRNIFCAYCNQGSQHRYFLYKPENSLGKNQGFQVLMSLSQSGTVNVRIFKPGVSRAILPWSHAHCSIPDPNTELSVSPGLIEEPANAESDSRAVCSVTCLDNYFKSPTDGRCKTQHNALLAIADDGLPPLCPSAMKGLANFLVCGLKSKVKSLPYADWSSPSVSAVFDASTNKTLYVVKINFDLVALTNYVFSTTSDDAIQNIYHVALLVKSFNNYRAYQDLCSWQDLKKQKLESELEVIRASSSIERYVHYLFLKTTLSEGMEQLRGPIVSKQDTTTVCLTAVHFPDRLKLKSLRCMEDPERERDKSLLHDFRSSPCFSHLENLEMPDSNGADTVMPRDAIFLKTLVLAFIILMVALVKTT</sequence>
<name>A0AAV3Y5U4_9GAST</name>
<dbReference type="SUPFAM" id="SSF90188">
    <property type="entry name" value="Somatomedin B domain"/>
    <property type="match status" value="1"/>
</dbReference>
<keyword evidence="6" id="KW-1185">Reference proteome</keyword>
<protein>
    <recommendedName>
        <fullName evidence="4">SMB domain-containing protein</fullName>
    </recommendedName>
</protein>
<keyword evidence="1" id="KW-1015">Disulfide bond</keyword>
<dbReference type="PROSITE" id="PS50958">
    <property type="entry name" value="SMB_2"/>
    <property type="match status" value="1"/>
</dbReference>
<feature type="domain" description="SMB" evidence="4">
    <location>
        <begin position="198"/>
        <end position="238"/>
    </location>
</feature>
<evidence type="ECO:0000256" key="1">
    <source>
        <dbReference type="ARBA" id="ARBA00023157"/>
    </source>
</evidence>
<evidence type="ECO:0000259" key="4">
    <source>
        <dbReference type="PROSITE" id="PS50958"/>
    </source>
</evidence>
<dbReference type="InterPro" id="IPR036024">
    <property type="entry name" value="Somatomedin_B-like_dom_sf"/>
</dbReference>
<keyword evidence="3" id="KW-1133">Transmembrane helix</keyword>
<accession>A0AAV3Y5U4</accession>
<dbReference type="AlphaFoldDB" id="A0AAV3Y5U4"/>
<organism evidence="5 6">
    <name type="scientific">Plakobranchus ocellatus</name>
    <dbReference type="NCBI Taxonomy" id="259542"/>
    <lineage>
        <taxon>Eukaryota</taxon>
        <taxon>Metazoa</taxon>
        <taxon>Spiralia</taxon>
        <taxon>Lophotrochozoa</taxon>
        <taxon>Mollusca</taxon>
        <taxon>Gastropoda</taxon>
        <taxon>Heterobranchia</taxon>
        <taxon>Euthyneura</taxon>
        <taxon>Panpulmonata</taxon>
        <taxon>Sacoglossa</taxon>
        <taxon>Placobranchoidea</taxon>
        <taxon>Plakobranchidae</taxon>
        <taxon>Plakobranchus</taxon>
    </lineage>
</organism>
<proteinExistence type="predicted"/>
<keyword evidence="3" id="KW-0472">Membrane</keyword>
<evidence type="ECO:0000256" key="2">
    <source>
        <dbReference type="SAM" id="MobiDB-lite"/>
    </source>
</evidence>
<evidence type="ECO:0000313" key="5">
    <source>
        <dbReference type="EMBL" id="GFN77496.1"/>
    </source>
</evidence>
<reference evidence="5 6" key="1">
    <citation type="journal article" date="2021" name="Elife">
        <title>Chloroplast acquisition without the gene transfer in kleptoplastic sea slugs, Plakobranchus ocellatus.</title>
        <authorList>
            <person name="Maeda T."/>
            <person name="Takahashi S."/>
            <person name="Yoshida T."/>
            <person name="Shimamura S."/>
            <person name="Takaki Y."/>
            <person name="Nagai Y."/>
            <person name="Toyoda A."/>
            <person name="Suzuki Y."/>
            <person name="Arimoto A."/>
            <person name="Ishii H."/>
            <person name="Satoh N."/>
            <person name="Nishiyama T."/>
            <person name="Hasebe M."/>
            <person name="Maruyama T."/>
            <person name="Minagawa J."/>
            <person name="Obokata J."/>
            <person name="Shigenobu S."/>
        </authorList>
    </citation>
    <scope>NUCLEOTIDE SEQUENCE [LARGE SCALE GENOMIC DNA]</scope>
</reference>
<evidence type="ECO:0000313" key="6">
    <source>
        <dbReference type="Proteomes" id="UP000735302"/>
    </source>
</evidence>
<keyword evidence="3" id="KW-0812">Transmembrane</keyword>
<gene>
    <name evidence="5" type="ORF">PoB_000400200</name>
</gene>
<feature type="region of interest" description="Disordered" evidence="2">
    <location>
        <begin position="78"/>
        <end position="107"/>
    </location>
</feature>
<comment type="caution">
    <text evidence="5">The sequence shown here is derived from an EMBL/GenBank/DDBJ whole genome shotgun (WGS) entry which is preliminary data.</text>
</comment>